<keyword evidence="2" id="KW-1185">Reference proteome</keyword>
<comment type="caution">
    <text evidence="1">The sequence shown here is derived from an EMBL/GenBank/DDBJ whole genome shotgun (WGS) entry which is preliminary data.</text>
</comment>
<evidence type="ECO:0008006" key="3">
    <source>
        <dbReference type="Google" id="ProtNLM"/>
    </source>
</evidence>
<gene>
    <name evidence="1" type="ORF">DFP72DRAFT_1068381</name>
</gene>
<dbReference type="InterPro" id="IPR036047">
    <property type="entry name" value="F-box-like_dom_sf"/>
</dbReference>
<name>A0A8H6M883_9AGAR</name>
<dbReference type="AlphaFoldDB" id="A0A8H6M883"/>
<proteinExistence type="predicted"/>
<dbReference type="OrthoDB" id="3062746at2759"/>
<reference evidence="1 2" key="1">
    <citation type="submission" date="2020-07" db="EMBL/GenBank/DDBJ databases">
        <title>Comparative genomics of pyrophilous fungi reveals a link between fire events and developmental genes.</title>
        <authorList>
            <consortium name="DOE Joint Genome Institute"/>
            <person name="Steindorff A.S."/>
            <person name="Carver A."/>
            <person name="Calhoun S."/>
            <person name="Stillman K."/>
            <person name="Liu H."/>
            <person name="Lipzen A."/>
            <person name="Pangilinan J."/>
            <person name="Labutti K."/>
            <person name="Bruns T.D."/>
            <person name="Grigoriev I.V."/>
        </authorList>
    </citation>
    <scope>NUCLEOTIDE SEQUENCE [LARGE SCALE GENOMIC DNA]</scope>
    <source>
        <strain evidence="1 2">CBS 144469</strain>
    </source>
</reference>
<dbReference type="SUPFAM" id="SSF81383">
    <property type="entry name" value="F-box domain"/>
    <property type="match status" value="1"/>
</dbReference>
<dbReference type="EMBL" id="JACGCI010000033">
    <property type="protein sequence ID" value="KAF6754817.1"/>
    <property type="molecule type" value="Genomic_DNA"/>
</dbReference>
<evidence type="ECO:0000313" key="2">
    <source>
        <dbReference type="Proteomes" id="UP000521943"/>
    </source>
</evidence>
<accession>A0A8H6M883</accession>
<sequence>MSSIATPASFSGLPLELKHNILSFCEPRELAVLSRTARSYKREAQRLLYGTISLNYRSPASFDCIRVLASNKVKANLVQAFSLTLWDDSSSRETDRYVGEYWDNFLPKEVSPPVRGCIEDNISKACYNMENVVFFSFKMGWNGYLCDKIMYGVQRLSGRPSLSTLFIEAFAIPRDLSLWVAQFPRLEMLGIWHVEYCPSAQDKLVVSPLLAESSDSGAVKPVIIGILPSITKDHKRSESGRRLDLTIYDYDEPFNLNLNRSHIPSPRVFKSLLGYKLYEDLGLQVGDESGSFSVHAPDLSKASFEKLIPVVNVFLDSCLGAFDKCLILRAKNAPKNNDDISWDGLVNLLQLVLTKPWATPVFFQITSSLGLEKGTVMEEMIKEVGRRGAERLVEVFNDPALNKATFRGGEIFTHFIASEKPQEGSRRKWFVPEEVTEIYSSGRRRWCAPGKWTDEIYIDTGSLMEERHEEGKCDSDVVYYDYYQLD</sequence>
<organism evidence="1 2">
    <name type="scientific">Ephemerocybe angulata</name>
    <dbReference type="NCBI Taxonomy" id="980116"/>
    <lineage>
        <taxon>Eukaryota</taxon>
        <taxon>Fungi</taxon>
        <taxon>Dikarya</taxon>
        <taxon>Basidiomycota</taxon>
        <taxon>Agaricomycotina</taxon>
        <taxon>Agaricomycetes</taxon>
        <taxon>Agaricomycetidae</taxon>
        <taxon>Agaricales</taxon>
        <taxon>Agaricineae</taxon>
        <taxon>Psathyrellaceae</taxon>
        <taxon>Ephemerocybe</taxon>
    </lineage>
</organism>
<evidence type="ECO:0000313" key="1">
    <source>
        <dbReference type="EMBL" id="KAF6754817.1"/>
    </source>
</evidence>
<dbReference type="Proteomes" id="UP000521943">
    <property type="component" value="Unassembled WGS sequence"/>
</dbReference>
<protein>
    <recommendedName>
        <fullName evidence="3">F-box domain-containing protein</fullName>
    </recommendedName>
</protein>